<evidence type="ECO:0000256" key="7">
    <source>
        <dbReference type="ARBA" id="ARBA00022989"/>
    </source>
</evidence>
<sequence>METINILRDGNMTKSLIKLGMPVVIAMLVMAVNNVVDTFWVARLGTLPIAAVSIAFPTSLFFTGIGLTFGIGGGAYISRLLGANQVDKAGKVASVSIITAFLTGLLTALSCYLFLPKILVFMGADNTTMQLATSYGKLFIVSCIIGTINVSSGNIVVSQGASKISGMAMIFGAVVNMLLDPLFIYTLNGGVEGAAWATIVAQLLTTFIYVLYFRKSPVKVSLTRFKPTRQMYCEVIKIGISMLLFQFLQSLSISLLQNASARYGSEAVAAIGIVLKIVTLGTNVVFGFVKGLQPIAGYNYGAKNYTRVREAIRYSLILTTSFCIVWSLVILLFTDSIISCFGDDQGVKVIAEEALRANTILFFTFGFQFVYSTLYTAMGKAKQTLLLNISRQGIFFIPTILILPLYFGLGGVLYTQAIADFFTTLLTFFFALSIHRELKQM</sequence>
<dbReference type="PANTHER" id="PTHR43823:SF3">
    <property type="entry name" value="MULTIDRUG EXPORT PROTEIN MEPA"/>
    <property type="match status" value="1"/>
</dbReference>
<dbReference type="GO" id="GO:0015297">
    <property type="term" value="F:antiporter activity"/>
    <property type="evidence" value="ECO:0007669"/>
    <property type="project" value="InterPro"/>
</dbReference>
<feature type="transmembrane region" description="Helical" evidence="10">
    <location>
        <begin position="354"/>
        <end position="377"/>
    </location>
</feature>
<dbReference type="PIRSF" id="PIRSF006603">
    <property type="entry name" value="DinF"/>
    <property type="match status" value="1"/>
</dbReference>
<keyword evidence="4" id="KW-0813">Transport</keyword>
<evidence type="ECO:0000313" key="11">
    <source>
        <dbReference type="EMBL" id="SUB85787.1"/>
    </source>
</evidence>
<dbReference type="GO" id="GO:0005886">
    <property type="term" value="C:plasma membrane"/>
    <property type="evidence" value="ECO:0007669"/>
    <property type="project" value="UniProtKB-SubCell"/>
</dbReference>
<accession>A0A379DZ76</accession>
<feature type="transmembrane region" description="Helical" evidence="10">
    <location>
        <begin position="311"/>
        <end position="334"/>
    </location>
</feature>
<comment type="similarity">
    <text evidence="2">Belongs to the multi antimicrobial extrusion (MATE) (TC 2.A.66.1) family. MepA subfamily.</text>
</comment>
<evidence type="ECO:0000256" key="6">
    <source>
        <dbReference type="ARBA" id="ARBA00022692"/>
    </source>
</evidence>
<evidence type="ECO:0000256" key="2">
    <source>
        <dbReference type="ARBA" id="ARBA00008417"/>
    </source>
</evidence>
<feature type="transmembrane region" description="Helical" evidence="10">
    <location>
        <begin position="48"/>
        <end position="71"/>
    </location>
</feature>
<dbReference type="NCBIfam" id="TIGR00797">
    <property type="entry name" value="matE"/>
    <property type="match status" value="1"/>
</dbReference>
<feature type="transmembrane region" description="Helical" evidence="10">
    <location>
        <begin position="193"/>
        <end position="214"/>
    </location>
</feature>
<feature type="transmembrane region" description="Helical" evidence="10">
    <location>
        <begin position="169"/>
        <end position="187"/>
    </location>
</feature>
<feature type="transmembrane region" description="Helical" evidence="10">
    <location>
        <begin position="389"/>
        <end position="407"/>
    </location>
</feature>
<dbReference type="EMBL" id="UGTL01000001">
    <property type="protein sequence ID" value="SUB85787.1"/>
    <property type="molecule type" value="Genomic_DNA"/>
</dbReference>
<name>A0A379DZ76_9BACT</name>
<keyword evidence="7 10" id="KW-1133">Transmembrane helix</keyword>
<keyword evidence="9" id="KW-0046">Antibiotic resistance</keyword>
<dbReference type="CDD" id="cd13143">
    <property type="entry name" value="MATE_MepA_like"/>
    <property type="match status" value="1"/>
</dbReference>
<dbReference type="GO" id="GO:0046677">
    <property type="term" value="P:response to antibiotic"/>
    <property type="evidence" value="ECO:0007669"/>
    <property type="project" value="UniProtKB-KW"/>
</dbReference>
<feature type="transmembrane region" description="Helical" evidence="10">
    <location>
        <begin position="268"/>
        <end position="290"/>
    </location>
</feature>
<feature type="transmembrane region" description="Helical" evidence="10">
    <location>
        <begin position="413"/>
        <end position="434"/>
    </location>
</feature>
<evidence type="ECO:0000256" key="10">
    <source>
        <dbReference type="SAM" id="Phobius"/>
    </source>
</evidence>
<feature type="transmembrane region" description="Helical" evidence="10">
    <location>
        <begin position="135"/>
        <end position="157"/>
    </location>
</feature>
<protein>
    <recommendedName>
        <fullName evidence="3">Multidrug export protein MepA</fullName>
    </recommendedName>
</protein>
<dbReference type="InterPro" id="IPR051327">
    <property type="entry name" value="MATE_MepA_subfamily"/>
</dbReference>
<evidence type="ECO:0000313" key="12">
    <source>
        <dbReference type="Proteomes" id="UP000254072"/>
    </source>
</evidence>
<gene>
    <name evidence="11" type="primary">mepA_4</name>
    <name evidence="11" type="ORF">NCTC11157_01524</name>
</gene>
<dbReference type="RefSeq" id="WP_021669225.1">
    <property type="nucleotide sequence ID" value="NZ_UGTL01000001.1"/>
</dbReference>
<dbReference type="PANTHER" id="PTHR43823">
    <property type="entry name" value="SPORULATION PROTEIN YKVU"/>
    <property type="match status" value="1"/>
</dbReference>
<comment type="subcellular location">
    <subcellularLocation>
        <location evidence="1">Cell membrane</location>
        <topology evidence="1">Multi-pass membrane protein</topology>
    </subcellularLocation>
</comment>
<organism evidence="11 12">
    <name type="scientific">Prevotella disiens</name>
    <dbReference type="NCBI Taxonomy" id="28130"/>
    <lineage>
        <taxon>Bacteria</taxon>
        <taxon>Pseudomonadati</taxon>
        <taxon>Bacteroidota</taxon>
        <taxon>Bacteroidia</taxon>
        <taxon>Bacteroidales</taxon>
        <taxon>Prevotellaceae</taxon>
        <taxon>Prevotella</taxon>
    </lineage>
</organism>
<keyword evidence="6 10" id="KW-0812">Transmembrane</keyword>
<dbReference type="InterPro" id="IPR002528">
    <property type="entry name" value="MATE_fam"/>
</dbReference>
<reference evidence="11 12" key="1">
    <citation type="submission" date="2018-06" db="EMBL/GenBank/DDBJ databases">
        <authorList>
            <consortium name="Pathogen Informatics"/>
            <person name="Doyle S."/>
        </authorList>
    </citation>
    <scope>NUCLEOTIDE SEQUENCE [LARGE SCALE GENOMIC DNA]</scope>
    <source>
        <strain evidence="11 12">NCTC11157</strain>
    </source>
</reference>
<evidence type="ECO:0000256" key="8">
    <source>
        <dbReference type="ARBA" id="ARBA00023136"/>
    </source>
</evidence>
<feature type="transmembrane region" description="Helical" evidence="10">
    <location>
        <begin position="16"/>
        <end position="36"/>
    </location>
</feature>
<proteinExistence type="inferred from homology"/>
<evidence type="ECO:0000256" key="3">
    <source>
        <dbReference type="ARBA" id="ARBA00022106"/>
    </source>
</evidence>
<evidence type="ECO:0000256" key="9">
    <source>
        <dbReference type="ARBA" id="ARBA00023251"/>
    </source>
</evidence>
<dbReference type="Proteomes" id="UP000254072">
    <property type="component" value="Unassembled WGS sequence"/>
</dbReference>
<dbReference type="GeneID" id="91082707"/>
<dbReference type="OrthoDB" id="9811110at2"/>
<dbReference type="InterPro" id="IPR045070">
    <property type="entry name" value="MATE_MepA-like"/>
</dbReference>
<dbReference type="Pfam" id="PF01554">
    <property type="entry name" value="MatE"/>
    <property type="match status" value="2"/>
</dbReference>
<evidence type="ECO:0000256" key="1">
    <source>
        <dbReference type="ARBA" id="ARBA00004651"/>
    </source>
</evidence>
<dbReference type="GO" id="GO:0042910">
    <property type="term" value="F:xenobiotic transmembrane transporter activity"/>
    <property type="evidence" value="ECO:0007669"/>
    <property type="project" value="InterPro"/>
</dbReference>
<dbReference type="AlphaFoldDB" id="A0A379DZ76"/>
<dbReference type="InterPro" id="IPR048279">
    <property type="entry name" value="MdtK-like"/>
</dbReference>
<evidence type="ECO:0000256" key="4">
    <source>
        <dbReference type="ARBA" id="ARBA00022448"/>
    </source>
</evidence>
<evidence type="ECO:0000256" key="5">
    <source>
        <dbReference type="ARBA" id="ARBA00022475"/>
    </source>
</evidence>
<feature type="transmembrane region" description="Helical" evidence="10">
    <location>
        <begin position="235"/>
        <end position="256"/>
    </location>
</feature>
<keyword evidence="5" id="KW-1003">Cell membrane</keyword>
<keyword evidence="8 10" id="KW-0472">Membrane</keyword>
<feature type="transmembrane region" description="Helical" evidence="10">
    <location>
        <begin position="92"/>
        <end position="115"/>
    </location>
</feature>